<dbReference type="SUPFAM" id="SSF53335">
    <property type="entry name" value="S-adenosyl-L-methionine-dependent methyltransferases"/>
    <property type="match status" value="1"/>
</dbReference>
<evidence type="ECO:0000256" key="2">
    <source>
        <dbReference type="ARBA" id="ARBA00022603"/>
    </source>
</evidence>
<dbReference type="InterPro" id="IPR002052">
    <property type="entry name" value="DNA_methylase_N6_adenine_CS"/>
</dbReference>
<proteinExistence type="inferred from homology"/>
<dbReference type="GO" id="GO:0008276">
    <property type="term" value="F:protein methyltransferase activity"/>
    <property type="evidence" value="ECO:0007669"/>
    <property type="project" value="TreeGrafter"/>
</dbReference>
<dbReference type="Gene3D" id="3.40.50.150">
    <property type="entry name" value="Vaccinia Virus protein VP39"/>
    <property type="match status" value="1"/>
</dbReference>
<organism evidence="7 8">
    <name type="scientific">Helcobacillus massiliensis</name>
    <dbReference type="NCBI Taxonomy" id="521392"/>
    <lineage>
        <taxon>Bacteria</taxon>
        <taxon>Bacillati</taxon>
        <taxon>Actinomycetota</taxon>
        <taxon>Actinomycetes</taxon>
        <taxon>Micrococcales</taxon>
        <taxon>Dermabacteraceae</taxon>
        <taxon>Helcobacillus</taxon>
    </lineage>
</organism>
<name>A0A839QT18_9MICO</name>
<comment type="caution">
    <text evidence="7">The sequence shown here is derived from an EMBL/GenBank/DDBJ whole genome shotgun (WGS) entry which is preliminary data.</text>
</comment>
<evidence type="ECO:0000256" key="4">
    <source>
        <dbReference type="ARBA" id="ARBA00022691"/>
    </source>
</evidence>
<dbReference type="InterPro" id="IPR052190">
    <property type="entry name" value="Euk-Arch_PrmC-MTase"/>
</dbReference>
<dbReference type="GO" id="GO:0008170">
    <property type="term" value="F:N-methyltransferase activity"/>
    <property type="evidence" value="ECO:0007669"/>
    <property type="project" value="UniProtKB-ARBA"/>
</dbReference>
<keyword evidence="8" id="KW-1185">Reference proteome</keyword>
<dbReference type="PANTHER" id="PTHR45875:SF1">
    <property type="entry name" value="METHYLTRANSFERASE N6AMT1"/>
    <property type="match status" value="1"/>
</dbReference>
<sequence length="552" mass="58656">MAAEPLSIGPLLGHLTHSASPFRISGEAGADGVLPPIDALRADLAAADFTVTRINEVLSPMAQRALEAENAIPAQRELAVSEHPSALLMRLLALGAALPADEVEEVLPTLTVAGALALGLLTPAGDPAGGALGRDADGRPRLVRAAIDLRPYEAEDDDGAILWWIASDLGETATGRALDGDHVLGIGGATSTLIALTPRSEVRSALDLGCGCGIQALHAARHARSVIATDISERALAFTAFNALLNRESLPDGCALELRQGSMLEPVAGERFDLVVSNPPFVITPRTPGGDTWTYRDGGRAGDALVADLIRDLPNHLEPGGIAAMLANWEITAGADWREHPSAWLDGSDVDAFVIQRDREDPASYAQTWLRDGGLTPRDDRWAAMMTAYLEDFASRDVEEVGFGYVILHRPTDTRPAVRLLDEVGTTGQGPLGPRLKGMLVNAVTLAGLNDDDLLASHLARADDVMERRHFVPGAEDPVMIDLVQGGAFGRTLPLTSEMAGVLGVLDGTHPLKPLVQAYAALSGEELEEVSERVLEQVRTLLHWGFLSFRAE</sequence>
<dbReference type="GO" id="GO:0008757">
    <property type="term" value="F:S-adenosylmethionine-dependent methyltransferase activity"/>
    <property type="evidence" value="ECO:0007669"/>
    <property type="project" value="TreeGrafter"/>
</dbReference>
<keyword evidence="2 7" id="KW-0489">Methyltransferase</keyword>
<feature type="domain" description="Methyltransferase small" evidence="5">
    <location>
        <begin position="189"/>
        <end position="328"/>
    </location>
</feature>
<keyword evidence="3" id="KW-0808">Transferase</keyword>
<gene>
    <name evidence="7" type="ORF">FHX50_001487</name>
</gene>
<dbReference type="RefSeq" id="WP_183376175.1">
    <property type="nucleotide sequence ID" value="NZ_CBCSFZ010000006.1"/>
</dbReference>
<evidence type="ECO:0000313" key="7">
    <source>
        <dbReference type="EMBL" id="MBB3023202.1"/>
    </source>
</evidence>
<accession>A0A839QT18</accession>
<dbReference type="EMBL" id="JACHWP010000003">
    <property type="protein sequence ID" value="MBB3023202.1"/>
    <property type="molecule type" value="Genomic_DNA"/>
</dbReference>
<keyword evidence="4" id="KW-0949">S-adenosyl-L-methionine</keyword>
<comment type="similarity">
    <text evidence="1">Belongs to the eukaryotic/archaeal PrmC-related family.</text>
</comment>
<protein>
    <submittedName>
        <fullName evidence="7">Methylase of polypeptide subunit release factors</fullName>
    </submittedName>
</protein>
<dbReference type="InterPro" id="IPR055487">
    <property type="entry name" value="DUF7059"/>
</dbReference>
<dbReference type="PROSITE" id="PS00092">
    <property type="entry name" value="N6_MTASE"/>
    <property type="match status" value="1"/>
</dbReference>
<dbReference type="Pfam" id="PF05175">
    <property type="entry name" value="MTS"/>
    <property type="match status" value="1"/>
</dbReference>
<dbReference type="Pfam" id="PF23186">
    <property type="entry name" value="DUF7059"/>
    <property type="match status" value="1"/>
</dbReference>
<dbReference type="AlphaFoldDB" id="A0A839QT18"/>
<dbReference type="PANTHER" id="PTHR45875">
    <property type="entry name" value="METHYLTRANSFERASE N6AMT1"/>
    <property type="match status" value="1"/>
</dbReference>
<dbReference type="GO" id="GO:0003676">
    <property type="term" value="F:nucleic acid binding"/>
    <property type="evidence" value="ECO:0007669"/>
    <property type="project" value="InterPro"/>
</dbReference>
<dbReference type="InterPro" id="IPR029063">
    <property type="entry name" value="SAM-dependent_MTases_sf"/>
</dbReference>
<dbReference type="GO" id="GO:0035657">
    <property type="term" value="C:eRF1 methyltransferase complex"/>
    <property type="evidence" value="ECO:0007669"/>
    <property type="project" value="TreeGrafter"/>
</dbReference>
<evidence type="ECO:0000259" key="5">
    <source>
        <dbReference type="Pfam" id="PF05175"/>
    </source>
</evidence>
<dbReference type="InterPro" id="IPR007848">
    <property type="entry name" value="Small_mtfrase_dom"/>
</dbReference>
<evidence type="ECO:0000256" key="3">
    <source>
        <dbReference type="ARBA" id="ARBA00022679"/>
    </source>
</evidence>
<reference evidence="7 8" key="1">
    <citation type="submission" date="2020-08" db="EMBL/GenBank/DDBJ databases">
        <title>Sequencing the genomes of 1000 actinobacteria strains.</title>
        <authorList>
            <person name="Klenk H.-P."/>
        </authorList>
    </citation>
    <scope>NUCLEOTIDE SEQUENCE [LARGE SCALE GENOMIC DNA]</scope>
    <source>
        <strain evidence="7 8">DSM 23040</strain>
    </source>
</reference>
<feature type="domain" description="DUF7059" evidence="6">
    <location>
        <begin position="46"/>
        <end position="126"/>
    </location>
</feature>
<dbReference type="GO" id="GO:0032259">
    <property type="term" value="P:methylation"/>
    <property type="evidence" value="ECO:0007669"/>
    <property type="project" value="UniProtKB-KW"/>
</dbReference>
<dbReference type="Proteomes" id="UP000568050">
    <property type="component" value="Unassembled WGS sequence"/>
</dbReference>
<evidence type="ECO:0000259" key="6">
    <source>
        <dbReference type="Pfam" id="PF23186"/>
    </source>
</evidence>
<evidence type="ECO:0000256" key="1">
    <source>
        <dbReference type="ARBA" id="ARBA00006149"/>
    </source>
</evidence>
<evidence type="ECO:0000313" key="8">
    <source>
        <dbReference type="Proteomes" id="UP000568050"/>
    </source>
</evidence>
<dbReference type="CDD" id="cd02440">
    <property type="entry name" value="AdoMet_MTases"/>
    <property type="match status" value="1"/>
</dbReference>